<accession>X0YE21</accession>
<evidence type="ECO:0000256" key="2">
    <source>
        <dbReference type="ARBA" id="ARBA00022679"/>
    </source>
</evidence>
<keyword evidence="1" id="KW-0489">Methyltransferase</keyword>
<dbReference type="Gene3D" id="3.40.50.150">
    <property type="entry name" value="Vaccinia Virus protein VP39"/>
    <property type="match status" value="1"/>
</dbReference>
<dbReference type="AlphaFoldDB" id="X0YE21"/>
<evidence type="ECO:0000259" key="3">
    <source>
        <dbReference type="Pfam" id="PF01555"/>
    </source>
</evidence>
<keyword evidence="2" id="KW-0808">Transferase</keyword>
<comment type="caution">
    <text evidence="4">The sequence shown here is derived from an EMBL/GenBank/DDBJ whole genome shotgun (WGS) entry which is preliminary data.</text>
</comment>
<dbReference type="EMBL" id="BARS01054087">
    <property type="protein sequence ID" value="GAG45482.1"/>
    <property type="molecule type" value="Genomic_DNA"/>
</dbReference>
<dbReference type="GO" id="GO:0003677">
    <property type="term" value="F:DNA binding"/>
    <property type="evidence" value="ECO:0007669"/>
    <property type="project" value="InterPro"/>
</dbReference>
<name>X0YE21_9ZZZZ</name>
<feature type="non-terminal residue" evidence="4">
    <location>
        <position position="195"/>
    </location>
</feature>
<evidence type="ECO:0000256" key="1">
    <source>
        <dbReference type="ARBA" id="ARBA00022603"/>
    </source>
</evidence>
<protein>
    <recommendedName>
        <fullName evidence="3">DNA methylase N-4/N-6 domain-containing protein</fullName>
    </recommendedName>
</protein>
<feature type="domain" description="DNA methylase N-4/N-6" evidence="3">
    <location>
        <begin position="75"/>
        <end position="108"/>
    </location>
</feature>
<evidence type="ECO:0000313" key="4">
    <source>
        <dbReference type="EMBL" id="GAG45482.1"/>
    </source>
</evidence>
<dbReference type="GO" id="GO:0032259">
    <property type="term" value="P:methylation"/>
    <property type="evidence" value="ECO:0007669"/>
    <property type="project" value="UniProtKB-KW"/>
</dbReference>
<dbReference type="Pfam" id="PF01555">
    <property type="entry name" value="N6_N4_Mtase"/>
    <property type="match status" value="1"/>
</dbReference>
<dbReference type="InterPro" id="IPR002941">
    <property type="entry name" value="DNA_methylase_N4/N6"/>
</dbReference>
<dbReference type="GO" id="GO:0008170">
    <property type="term" value="F:N-methyltransferase activity"/>
    <property type="evidence" value="ECO:0007669"/>
    <property type="project" value="InterPro"/>
</dbReference>
<sequence length="195" mass="22058">MAGRATRGTVQYGLLPFTDFTSVTRRTGLRALNLNWSERDLPERVRTKHVHRLHPYLGKFVPQLVEIFLRKYRPTVVCDPFCGSGTTLVEALTLGIESIGCDISEFNCLLSRVKTESYDLDLLEQEVRDICARATGEDQSALFESQAVYGANEYLVAWYAPQALSTLLLYRSLIPEYTHQDVLKIVLSRAARSAR</sequence>
<dbReference type="SUPFAM" id="SSF53335">
    <property type="entry name" value="S-adenosyl-L-methionine-dependent methyltransferases"/>
    <property type="match status" value="1"/>
</dbReference>
<proteinExistence type="predicted"/>
<dbReference type="InterPro" id="IPR029063">
    <property type="entry name" value="SAM-dependent_MTases_sf"/>
</dbReference>
<reference evidence="4" key="1">
    <citation type="journal article" date="2014" name="Front. Microbiol.">
        <title>High frequency of phylogenetically diverse reductive dehalogenase-homologous genes in deep subseafloor sedimentary metagenomes.</title>
        <authorList>
            <person name="Kawai M."/>
            <person name="Futagami T."/>
            <person name="Toyoda A."/>
            <person name="Takaki Y."/>
            <person name="Nishi S."/>
            <person name="Hori S."/>
            <person name="Arai W."/>
            <person name="Tsubouchi T."/>
            <person name="Morono Y."/>
            <person name="Uchiyama I."/>
            <person name="Ito T."/>
            <person name="Fujiyama A."/>
            <person name="Inagaki F."/>
            <person name="Takami H."/>
        </authorList>
    </citation>
    <scope>NUCLEOTIDE SEQUENCE</scope>
    <source>
        <strain evidence="4">Expedition CK06-06</strain>
    </source>
</reference>
<gene>
    <name evidence="4" type="ORF">S01H1_80145</name>
</gene>
<organism evidence="4">
    <name type="scientific">marine sediment metagenome</name>
    <dbReference type="NCBI Taxonomy" id="412755"/>
    <lineage>
        <taxon>unclassified sequences</taxon>
        <taxon>metagenomes</taxon>
        <taxon>ecological metagenomes</taxon>
    </lineage>
</organism>